<dbReference type="AlphaFoldDB" id="C1NAC9"/>
<keyword evidence="6" id="KW-1185">Reference proteome</keyword>
<dbReference type="GeneID" id="9690315"/>
<dbReference type="RefSeq" id="XP_003064883.1">
    <property type="nucleotide sequence ID" value="XM_003064837.1"/>
</dbReference>
<sequence>MCQFDTVVHGRSERPRGGGQGADRGRCGRERSENGGWTPLHEASREGHEAVVKALIKALVEAGEDINKTDFDGETSLSWAADQGHEVMV</sequence>
<evidence type="ECO:0000313" key="6">
    <source>
        <dbReference type="Proteomes" id="UP000001876"/>
    </source>
</evidence>
<dbReference type="PROSITE" id="PS50297">
    <property type="entry name" value="ANK_REP_REGION"/>
    <property type="match status" value="1"/>
</dbReference>
<name>C1NAC9_MICPC</name>
<keyword evidence="2 3" id="KW-0040">ANK repeat</keyword>
<evidence type="ECO:0000256" key="2">
    <source>
        <dbReference type="ARBA" id="ARBA00023043"/>
    </source>
</evidence>
<dbReference type="Pfam" id="PF12796">
    <property type="entry name" value="Ank_2"/>
    <property type="match status" value="1"/>
</dbReference>
<dbReference type="EMBL" id="GG663753">
    <property type="protein sequence ID" value="EEH50863.1"/>
    <property type="molecule type" value="Genomic_DNA"/>
</dbReference>
<dbReference type="PROSITE" id="PS50088">
    <property type="entry name" value="ANK_REPEAT"/>
    <property type="match status" value="1"/>
</dbReference>
<keyword evidence="1" id="KW-0677">Repeat</keyword>
<protein>
    <submittedName>
        <fullName evidence="5">Predicted protein</fullName>
    </submittedName>
</protein>
<dbReference type="SMART" id="SM00248">
    <property type="entry name" value="ANK"/>
    <property type="match status" value="1"/>
</dbReference>
<dbReference type="PRINTS" id="PR01415">
    <property type="entry name" value="ANKYRIN"/>
</dbReference>
<dbReference type="SUPFAM" id="SSF48403">
    <property type="entry name" value="Ankyrin repeat"/>
    <property type="match status" value="1"/>
</dbReference>
<dbReference type="Proteomes" id="UP000001876">
    <property type="component" value="Unassembled WGS sequence"/>
</dbReference>
<evidence type="ECO:0000256" key="1">
    <source>
        <dbReference type="ARBA" id="ARBA00022737"/>
    </source>
</evidence>
<dbReference type="KEGG" id="mpp:MICPUCDRAFT_54848"/>
<dbReference type="PANTHER" id="PTHR24171">
    <property type="entry name" value="ANKYRIN REPEAT DOMAIN-CONTAINING PROTEIN 39-RELATED"/>
    <property type="match status" value="1"/>
</dbReference>
<dbReference type="InterPro" id="IPR036770">
    <property type="entry name" value="Ankyrin_rpt-contain_sf"/>
</dbReference>
<feature type="region of interest" description="Disordered" evidence="4">
    <location>
        <begin position="1"/>
        <end position="46"/>
    </location>
</feature>
<evidence type="ECO:0000313" key="5">
    <source>
        <dbReference type="EMBL" id="EEH50863.1"/>
    </source>
</evidence>
<dbReference type="Gene3D" id="1.25.40.20">
    <property type="entry name" value="Ankyrin repeat-containing domain"/>
    <property type="match status" value="1"/>
</dbReference>
<reference evidence="5 6" key="1">
    <citation type="journal article" date="2009" name="Science">
        <title>Green evolution and dynamic adaptations revealed by genomes of the marine picoeukaryotes Micromonas.</title>
        <authorList>
            <person name="Worden A.Z."/>
            <person name="Lee J.H."/>
            <person name="Mock T."/>
            <person name="Rouze P."/>
            <person name="Simmons M.P."/>
            <person name="Aerts A.L."/>
            <person name="Allen A.E."/>
            <person name="Cuvelier M.L."/>
            <person name="Derelle E."/>
            <person name="Everett M.V."/>
            <person name="Foulon E."/>
            <person name="Grimwood J."/>
            <person name="Gundlach H."/>
            <person name="Henrissat B."/>
            <person name="Napoli C."/>
            <person name="McDonald S.M."/>
            <person name="Parker M.S."/>
            <person name="Rombauts S."/>
            <person name="Salamov A."/>
            <person name="Von Dassow P."/>
            <person name="Badger J.H."/>
            <person name="Coutinho P.M."/>
            <person name="Demir E."/>
            <person name="Dubchak I."/>
            <person name="Gentemann C."/>
            <person name="Eikrem W."/>
            <person name="Gready J.E."/>
            <person name="John U."/>
            <person name="Lanier W."/>
            <person name="Lindquist E.A."/>
            <person name="Lucas S."/>
            <person name="Mayer K.F."/>
            <person name="Moreau H."/>
            <person name="Not F."/>
            <person name="Otillar R."/>
            <person name="Panaud O."/>
            <person name="Pangilinan J."/>
            <person name="Paulsen I."/>
            <person name="Piegu B."/>
            <person name="Poliakov A."/>
            <person name="Robbens S."/>
            <person name="Schmutz J."/>
            <person name="Toulza E."/>
            <person name="Wyss T."/>
            <person name="Zelensky A."/>
            <person name="Zhou K."/>
            <person name="Armbrust E.V."/>
            <person name="Bhattacharya D."/>
            <person name="Goodenough U.W."/>
            <person name="Van de Peer Y."/>
            <person name="Grigoriev I.V."/>
        </authorList>
    </citation>
    <scope>NUCLEOTIDE SEQUENCE [LARGE SCALE GENOMIC DNA]</scope>
    <source>
        <strain evidence="5 6">CCMP1545</strain>
    </source>
</reference>
<feature type="repeat" description="ANK" evidence="3">
    <location>
        <begin position="35"/>
        <end position="71"/>
    </location>
</feature>
<accession>C1NAC9</accession>
<proteinExistence type="predicted"/>
<evidence type="ECO:0000256" key="4">
    <source>
        <dbReference type="SAM" id="MobiDB-lite"/>
    </source>
</evidence>
<dbReference type="OrthoDB" id="527024at2759"/>
<organism evidence="6">
    <name type="scientific">Micromonas pusilla (strain CCMP1545)</name>
    <name type="common">Picoplanktonic green alga</name>
    <dbReference type="NCBI Taxonomy" id="564608"/>
    <lineage>
        <taxon>Eukaryota</taxon>
        <taxon>Viridiplantae</taxon>
        <taxon>Chlorophyta</taxon>
        <taxon>Mamiellophyceae</taxon>
        <taxon>Mamiellales</taxon>
        <taxon>Mamiellaceae</taxon>
        <taxon>Micromonas</taxon>
    </lineage>
</organism>
<evidence type="ECO:0000256" key="3">
    <source>
        <dbReference type="PROSITE-ProRule" id="PRU00023"/>
    </source>
</evidence>
<dbReference type="InterPro" id="IPR002110">
    <property type="entry name" value="Ankyrin_rpt"/>
</dbReference>
<feature type="compositionally biased region" description="Basic and acidic residues" evidence="4">
    <location>
        <begin position="23"/>
        <end position="33"/>
    </location>
</feature>
<gene>
    <name evidence="5" type="ORF">MICPUCDRAFT_54848</name>
</gene>